<evidence type="ECO:0000256" key="2">
    <source>
        <dbReference type="ARBA" id="ARBA00023125"/>
    </source>
</evidence>
<dbReference type="Pfam" id="PF00392">
    <property type="entry name" value="GntR"/>
    <property type="match status" value="1"/>
</dbReference>
<dbReference type="InterPro" id="IPR011711">
    <property type="entry name" value="GntR_C"/>
</dbReference>
<dbReference type="Pfam" id="PF07729">
    <property type="entry name" value="FCD"/>
    <property type="match status" value="1"/>
</dbReference>
<protein>
    <submittedName>
        <fullName evidence="5">GntR family transcriptional regulator</fullName>
    </submittedName>
</protein>
<dbReference type="PANTHER" id="PTHR43537">
    <property type="entry name" value="TRANSCRIPTIONAL REGULATOR, GNTR FAMILY"/>
    <property type="match status" value="1"/>
</dbReference>
<sequence length="220" mass="24848">MPEGRERIDTPSIYADLQHRLLTGAFDPGSKLMPTLLHDQYGVSANTVRDVLLQLSKVGLVDFEIQRGFRARAVSQERRSQVAAFRVLLEQEGAVLSMRNGGLAWEARLSAAHHSLVHIERQLARAPENTMPFVGIWSDAELTFHRTLISECKLPPLIETFEHVYMQFRQQMVGLEANCVPSYFERIVVEHEAIMDAAVSGDEPALRAAIRAHQSRHLDR</sequence>
<keyword evidence="3" id="KW-0804">Transcription</keyword>
<evidence type="ECO:0000313" key="6">
    <source>
        <dbReference type="Proteomes" id="UP000786693"/>
    </source>
</evidence>
<dbReference type="InterPro" id="IPR036390">
    <property type="entry name" value="WH_DNA-bd_sf"/>
</dbReference>
<dbReference type="EMBL" id="BPFH01000005">
    <property type="protein sequence ID" value="GIT96162.1"/>
    <property type="molecule type" value="Genomic_DNA"/>
</dbReference>
<organism evidence="5 6">
    <name type="scientific">Jannaschia pagri</name>
    <dbReference type="NCBI Taxonomy" id="2829797"/>
    <lineage>
        <taxon>Bacteria</taxon>
        <taxon>Pseudomonadati</taxon>
        <taxon>Pseudomonadota</taxon>
        <taxon>Alphaproteobacteria</taxon>
        <taxon>Rhodobacterales</taxon>
        <taxon>Roseobacteraceae</taxon>
        <taxon>Jannaschia</taxon>
    </lineage>
</organism>
<dbReference type="Gene3D" id="1.10.10.10">
    <property type="entry name" value="Winged helix-like DNA-binding domain superfamily/Winged helix DNA-binding domain"/>
    <property type="match status" value="1"/>
</dbReference>
<dbReference type="Gene3D" id="1.20.120.530">
    <property type="entry name" value="GntR ligand-binding domain-like"/>
    <property type="match status" value="1"/>
</dbReference>
<dbReference type="RefSeq" id="WP_220749667.1">
    <property type="nucleotide sequence ID" value="NZ_BPFH01000005.1"/>
</dbReference>
<dbReference type="PANTHER" id="PTHR43537:SF24">
    <property type="entry name" value="GLUCONATE OPERON TRANSCRIPTIONAL REPRESSOR"/>
    <property type="match status" value="1"/>
</dbReference>
<name>A0ABQ4NQ06_9RHOB</name>
<dbReference type="SMART" id="SM00345">
    <property type="entry name" value="HTH_GNTR"/>
    <property type="match status" value="1"/>
</dbReference>
<keyword evidence="1" id="KW-0805">Transcription regulation</keyword>
<evidence type="ECO:0000256" key="1">
    <source>
        <dbReference type="ARBA" id="ARBA00023015"/>
    </source>
</evidence>
<dbReference type="InterPro" id="IPR036388">
    <property type="entry name" value="WH-like_DNA-bd_sf"/>
</dbReference>
<dbReference type="SUPFAM" id="SSF48008">
    <property type="entry name" value="GntR ligand-binding domain-like"/>
    <property type="match status" value="1"/>
</dbReference>
<dbReference type="InterPro" id="IPR008920">
    <property type="entry name" value="TF_FadR/GntR_C"/>
</dbReference>
<proteinExistence type="predicted"/>
<evidence type="ECO:0000313" key="5">
    <source>
        <dbReference type="EMBL" id="GIT96162.1"/>
    </source>
</evidence>
<evidence type="ECO:0000259" key="4">
    <source>
        <dbReference type="PROSITE" id="PS50949"/>
    </source>
</evidence>
<dbReference type="PROSITE" id="PS50949">
    <property type="entry name" value="HTH_GNTR"/>
    <property type="match status" value="1"/>
</dbReference>
<keyword evidence="6" id="KW-1185">Reference proteome</keyword>
<dbReference type="InterPro" id="IPR000524">
    <property type="entry name" value="Tscrpt_reg_HTH_GntR"/>
</dbReference>
<dbReference type="SMART" id="SM00895">
    <property type="entry name" value="FCD"/>
    <property type="match status" value="1"/>
</dbReference>
<dbReference type="SUPFAM" id="SSF46785">
    <property type="entry name" value="Winged helix' DNA-binding domain"/>
    <property type="match status" value="1"/>
</dbReference>
<keyword evidence="2" id="KW-0238">DNA-binding</keyword>
<gene>
    <name evidence="5" type="ORF">JANAI62_27850</name>
</gene>
<dbReference type="Proteomes" id="UP000786693">
    <property type="component" value="Unassembled WGS sequence"/>
</dbReference>
<feature type="domain" description="HTH gntR-type" evidence="4">
    <location>
        <begin position="7"/>
        <end position="74"/>
    </location>
</feature>
<comment type="caution">
    <text evidence="5">The sequence shown here is derived from an EMBL/GenBank/DDBJ whole genome shotgun (WGS) entry which is preliminary data.</text>
</comment>
<evidence type="ECO:0000256" key="3">
    <source>
        <dbReference type="ARBA" id="ARBA00023163"/>
    </source>
</evidence>
<reference evidence="5 6" key="1">
    <citation type="submission" date="2021-05" db="EMBL/GenBank/DDBJ databases">
        <title>Bacteria Genome sequencing.</title>
        <authorList>
            <person name="Takabe Y."/>
            <person name="Nakajima Y."/>
            <person name="Suzuki S."/>
            <person name="Shiozaki T."/>
        </authorList>
    </citation>
    <scope>NUCLEOTIDE SEQUENCE [LARGE SCALE GENOMIC DNA]</scope>
    <source>
        <strain evidence="5 6">AI_62</strain>
    </source>
</reference>
<accession>A0ABQ4NQ06</accession>